<protein>
    <recommendedName>
        <fullName evidence="5">Lipoprotein LpqB beta-propeller domain-containing protein</fullName>
    </recommendedName>
</protein>
<evidence type="ECO:0000313" key="4">
    <source>
        <dbReference type="Proteomes" id="UP000503011"/>
    </source>
</evidence>
<feature type="transmembrane region" description="Helical" evidence="2">
    <location>
        <begin position="24"/>
        <end position="43"/>
    </location>
</feature>
<gene>
    <name evidence="3" type="ORF">Psuf_027590</name>
</gene>
<keyword evidence="2" id="KW-0812">Transmembrane</keyword>
<dbReference type="Proteomes" id="UP000503011">
    <property type="component" value="Chromosome"/>
</dbReference>
<reference evidence="3 4" key="1">
    <citation type="submission" date="2020-03" db="EMBL/GenBank/DDBJ databases">
        <title>Whole genome shotgun sequence of Phytohabitans suffuscus NBRC 105367.</title>
        <authorList>
            <person name="Komaki H."/>
            <person name="Tamura T."/>
        </authorList>
    </citation>
    <scope>NUCLEOTIDE SEQUENCE [LARGE SCALE GENOMIC DNA]</scope>
    <source>
        <strain evidence="3 4">NBRC 105367</strain>
    </source>
</reference>
<evidence type="ECO:0000313" key="3">
    <source>
        <dbReference type="EMBL" id="BCB85446.1"/>
    </source>
</evidence>
<dbReference type="SUPFAM" id="SSF69304">
    <property type="entry name" value="Tricorn protease N-terminal domain"/>
    <property type="match status" value="1"/>
</dbReference>
<evidence type="ECO:0008006" key="5">
    <source>
        <dbReference type="Google" id="ProtNLM"/>
    </source>
</evidence>
<evidence type="ECO:0000256" key="1">
    <source>
        <dbReference type="SAM" id="MobiDB-lite"/>
    </source>
</evidence>
<dbReference type="EMBL" id="AP022871">
    <property type="protein sequence ID" value="BCB85446.1"/>
    <property type="molecule type" value="Genomic_DNA"/>
</dbReference>
<proteinExistence type="predicted"/>
<accession>A0A6F8YH77</accession>
<evidence type="ECO:0000256" key="2">
    <source>
        <dbReference type="SAM" id="Phobius"/>
    </source>
</evidence>
<keyword evidence="2" id="KW-1133">Transmembrane helix</keyword>
<keyword evidence="2" id="KW-0472">Membrane</keyword>
<dbReference type="AlphaFoldDB" id="A0A6F8YH77"/>
<feature type="compositionally biased region" description="Low complexity" evidence="1">
    <location>
        <begin position="1"/>
        <end position="13"/>
    </location>
</feature>
<reference evidence="3 4" key="2">
    <citation type="submission" date="2020-03" db="EMBL/GenBank/DDBJ databases">
        <authorList>
            <person name="Ichikawa N."/>
            <person name="Kimura A."/>
            <person name="Kitahashi Y."/>
            <person name="Uohara A."/>
        </authorList>
    </citation>
    <scope>NUCLEOTIDE SEQUENCE [LARGE SCALE GENOMIC DNA]</scope>
    <source>
        <strain evidence="3 4">NBRC 105367</strain>
    </source>
</reference>
<sequence>MTLTAGRPVVPAPRRGRRPTTRRLVGLTGLGVALAAAGTLLALSPDHEQPAGPEQPRTVADVWPDAERTDLPGGLPDGALYSPVYFLDAATSLGTAPEAGGAGLRLVLRAADGSVRELRRLPADGTPQFGGFVREGDEVAWAESVSDADGSASTRMWIANVATGAPARLITEDTGDMVLFNSQYDMVIAAGRLHWVSISPQSETATEVRSVPLSGGPVSVRTESGAWALSAWPWLVSAGSGQTGPVQLLDLRNEQVTTVEAAPTELATCGPTWCRVLVLAGDGPSRIDLMRPDGTDRRRVAGGAATASVIDVALLDRFEVLSQSGGDQSAPISSQQLLLYDLKEKRVVVVADGVGIVQSRGGLLWWSTGDNETTAWHILDLRTV</sequence>
<name>A0A6F8YH77_9ACTN</name>
<keyword evidence="4" id="KW-1185">Reference proteome</keyword>
<feature type="region of interest" description="Disordered" evidence="1">
    <location>
        <begin position="1"/>
        <end position="20"/>
    </location>
</feature>
<dbReference type="RefSeq" id="WP_173157090.1">
    <property type="nucleotide sequence ID" value="NZ_AP022871.1"/>
</dbReference>
<dbReference type="KEGG" id="psuu:Psuf_027590"/>
<organism evidence="3 4">
    <name type="scientific">Phytohabitans suffuscus</name>
    <dbReference type="NCBI Taxonomy" id="624315"/>
    <lineage>
        <taxon>Bacteria</taxon>
        <taxon>Bacillati</taxon>
        <taxon>Actinomycetota</taxon>
        <taxon>Actinomycetes</taxon>
        <taxon>Micromonosporales</taxon>
        <taxon>Micromonosporaceae</taxon>
    </lineage>
</organism>